<gene>
    <name evidence="3" type="ORF">GCM10009768_00900</name>
</gene>
<evidence type="ECO:0008006" key="5">
    <source>
        <dbReference type="Google" id="ProtNLM"/>
    </source>
</evidence>
<dbReference type="RefSeq" id="WP_344027868.1">
    <property type="nucleotide sequence ID" value="NZ_BAAAOB010000001.1"/>
</dbReference>
<reference evidence="4" key="1">
    <citation type="journal article" date="2019" name="Int. J. Syst. Evol. Microbiol.">
        <title>The Global Catalogue of Microorganisms (GCM) 10K type strain sequencing project: providing services to taxonomists for standard genome sequencing and annotation.</title>
        <authorList>
            <consortium name="The Broad Institute Genomics Platform"/>
            <consortium name="The Broad Institute Genome Sequencing Center for Infectious Disease"/>
            <person name="Wu L."/>
            <person name="Ma J."/>
        </authorList>
    </citation>
    <scope>NUCLEOTIDE SEQUENCE [LARGE SCALE GENOMIC DNA]</scope>
    <source>
        <strain evidence="4">JCM 14736</strain>
    </source>
</reference>
<dbReference type="Proteomes" id="UP001500851">
    <property type="component" value="Unassembled WGS sequence"/>
</dbReference>
<evidence type="ECO:0000313" key="4">
    <source>
        <dbReference type="Proteomes" id="UP001500851"/>
    </source>
</evidence>
<organism evidence="3 4">
    <name type="scientific">Leucobacter iarius</name>
    <dbReference type="NCBI Taxonomy" id="333963"/>
    <lineage>
        <taxon>Bacteria</taxon>
        <taxon>Bacillati</taxon>
        <taxon>Actinomycetota</taxon>
        <taxon>Actinomycetes</taxon>
        <taxon>Micrococcales</taxon>
        <taxon>Microbacteriaceae</taxon>
        <taxon>Leucobacter</taxon>
    </lineage>
</organism>
<dbReference type="EMBL" id="BAAAOB010000001">
    <property type="protein sequence ID" value="GAA1776250.1"/>
    <property type="molecule type" value="Genomic_DNA"/>
</dbReference>
<keyword evidence="1" id="KW-0175">Coiled coil</keyword>
<feature type="region of interest" description="Disordered" evidence="2">
    <location>
        <begin position="354"/>
        <end position="438"/>
    </location>
</feature>
<evidence type="ECO:0000256" key="1">
    <source>
        <dbReference type="SAM" id="Coils"/>
    </source>
</evidence>
<evidence type="ECO:0000313" key="3">
    <source>
        <dbReference type="EMBL" id="GAA1776250.1"/>
    </source>
</evidence>
<comment type="caution">
    <text evidence="3">The sequence shown here is derived from an EMBL/GenBank/DDBJ whole genome shotgun (WGS) entry which is preliminary data.</text>
</comment>
<feature type="coiled-coil region" evidence="1">
    <location>
        <begin position="147"/>
        <end position="174"/>
    </location>
</feature>
<feature type="region of interest" description="Disordered" evidence="2">
    <location>
        <begin position="177"/>
        <end position="302"/>
    </location>
</feature>
<sequence>MSAAEDELVRLTAGVYWRIDKLTQMMSSLNALERRVTTVSSAIEGGEWEGQAALVAKSQLDAIAETFTKASDWVGKVYQLIGDHSGEVQREAETKLNGLPGGDLPAAVRDAIDRGRPQPLLEFGLDAALRGPAAIFAAGEFFSNRRAEAAQHALEQLQSSIAKKKRALDDLVARGFDKVPPKPVAGLTPIPGPQPGGPSGSQLGPGTGGTGGGPGSLGGGPGVGGAPHLPGPSTHPGVPGPGPGNEVPGPDPDGPPNPGRPPFPGEPPVRPEPPVPGGGPDDGGPRNPGDGPSVDSRLDGTIGRTGLGAAGLGAVGLAAGAKIASSGSGLGGVLGGVSGLGQGAAGLGASGGLRGAATAAGAGGASGAGTGGSGASGARGGRPGMMMGGGGGAAGADKKGSKRGLGGYLAPKLEDEGDGGPASRASRAGSRGDDPSDG</sequence>
<name>A0ABP4XBE0_9MICO</name>
<evidence type="ECO:0000256" key="2">
    <source>
        <dbReference type="SAM" id="MobiDB-lite"/>
    </source>
</evidence>
<feature type="compositionally biased region" description="Pro residues" evidence="2">
    <location>
        <begin position="249"/>
        <end position="277"/>
    </location>
</feature>
<proteinExistence type="predicted"/>
<keyword evidence="4" id="KW-1185">Reference proteome</keyword>
<feature type="compositionally biased region" description="Gly residues" evidence="2">
    <location>
        <begin position="361"/>
        <end position="394"/>
    </location>
</feature>
<feature type="compositionally biased region" description="Gly residues" evidence="2">
    <location>
        <begin position="197"/>
        <end position="225"/>
    </location>
</feature>
<protein>
    <recommendedName>
        <fullName evidence="5">PPE family protein</fullName>
    </recommendedName>
</protein>
<accession>A0ABP4XBE0</accession>